<keyword evidence="5" id="KW-1185">Reference proteome</keyword>
<dbReference type="InterPro" id="IPR001789">
    <property type="entry name" value="Sig_transdc_resp-reg_receiver"/>
</dbReference>
<feature type="domain" description="Response regulatory" evidence="3">
    <location>
        <begin position="9"/>
        <end position="124"/>
    </location>
</feature>
<evidence type="ECO:0000259" key="3">
    <source>
        <dbReference type="PROSITE" id="PS50110"/>
    </source>
</evidence>
<organism evidence="4 5">
    <name type="scientific">Caenimonas aquaedulcis</name>
    <dbReference type="NCBI Taxonomy" id="2793270"/>
    <lineage>
        <taxon>Bacteria</taxon>
        <taxon>Pseudomonadati</taxon>
        <taxon>Pseudomonadota</taxon>
        <taxon>Betaproteobacteria</taxon>
        <taxon>Burkholderiales</taxon>
        <taxon>Comamonadaceae</taxon>
        <taxon>Caenimonas</taxon>
    </lineage>
</organism>
<dbReference type="Gene3D" id="3.40.50.2300">
    <property type="match status" value="1"/>
</dbReference>
<evidence type="ECO:0000313" key="5">
    <source>
        <dbReference type="Proteomes" id="UP000651050"/>
    </source>
</evidence>
<dbReference type="InterPro" id="IPR050595">
    <property type="entry name" value="Bact_response_regulator"/>
</dbReference>
<dbReference type="SMART" id="SM00448">
    <property type="entry name" value="REC"/>
    <property type="match status" value="1"/>
</dbReference>
<dbReference type="EMBL" id="JADWYS010000001">
    <property type="protein sequence ID" value="MBG9390214.1"/>
    <property type="molecule type" value="Genomic_DNA"/>
</dbReference>
<dbReference type="GO" id="GO:0000160">
    <property type="term" value="P:phosphorelay signal transduction system"/>
    <property type="evidence" value="ECO:0007669"/>
    <property type="project" value="InterPro"/>
</dbReference>
<dbReference type="RefSeq" id="WP_196987966.1">
    <property type="nucleotide sequence ID" value="NZ_JADWYS010000001.1"/>
</dbReference>
<accession>A0A931MIU5</accession>
<dbReference type="SUPFAM" id="SSF52172">
    <property type="entry name" value="CheY-like"/>
    <property type="match status" value="1"/>
</dbReference>
<gene>
    <name evidence="4" type="ORF">I5803_19445</name>
</gene>
<dbReference type="InterPro" id="IPR058245">
    <property type="entry name" value="NreC/VraR/RcsB-like_REC"/>
</dbReference>
<dbReference type="PANTHER" id="PTHR44591">
    <property type="entry name" value="STRESS RESPONSE REGULATOR PROTEIN 1"/>
    <property type="match status" value="1"/>
</dbReference>
<name>A0A931MIU5_9BURK</name>
<reference evidence="4" key="1">
    <citation type="submission" date="2020-11" db="EMBL/GenBank/DDBJ databases">
        <title>Bacterial whole genome sequence for Caenimonas sp. DR4.4.</title>
        <authorList>
            <person name="Le V."/>
            <person name="Ko S.-R."/>
            <person name="Ahn C.-Y."/>
            <person name="Oh H.-M."/>
        </authorList>
    </citation>
    <scope>NUCLEOTIDE SEQUENCE</scope>
    <source>
        <strain evidence="4">DR4.4</strain>
    </source>
</reference>
<evidence type="ECO:0000256" key="1">
    <source>
        <dbReference type="ARBA" id="ARBA00022553"/>
    </source>
</evidence>
<feature type="modified residue" description="4-aspartylphosphate" evidence="2">
    <location>
        <position position="59"/>
    </location>
</feature>
<comment type="caution">
    <text evidence="4">The sequence shown here is derived from an EMBL/GenBank/DDBJ whole genome shotgun (WGS) entry which is preliminary data.</text>
</comment>
<protein>
    <submittedName>
        <fullName evidence="4">Response regulator transcription factor</fullName>
    </submittedName>
</protein>
<dbReference type="CDD" id="cd17535">
    <property type="entry name" value="REC_NarL-like"/>
    <property type="match status" value="1"/>
</dbReference>
<keyword evidence="1 2" id="KW-0597">Phosphoprotein</keyword>
<dbReference type="AlphaFoldDB" id="A0A931MIU5"/>
<dbReference type="PANTHER" id="PTHR44591:SF3">
    <property type="entry name" value="RESPONSE REGULATORY DOMAIN-CONTAINING PROTEIN"/>
    <property type="match status" value="1"/>
</dbReference>
<sequence length="134" mass="13971">MPDSQLPIRVFLADDSALIRSRVGNLLESKGALIVGEGETPRGCIASILALRPDVVVLDVQLEGGTGLEVLQAVRPAAPGVAFVVFTNNSAQAYRTRYLKAGAARFLDKGSDSGQLAQAVAVAARQPDSTNANP</sequence>
<dbReference type="PROSITE" id="PS50110">
    <property type="entry name" value="RESPONSE_REGULATORY"/>
    <property type="match status" value="1"/>
</dbReference>
<proteinExistence type="predicted"/>
<evidence type="ECO:0000313" key="4">
    <source>
        <dbReference type="EMBL" id="MBG9390214.1"/>
    </source>
</evidence>
<evidence type="ECO:0000256" key="2">
    <source>
        <dbReference type="PROSITE-ProRule" id="PRU00169"/>
    </source>
</evidence>
<dbReference type="Pfam" id="PF00072">
    <property type="entry name" value="Response_reg"/>
    <property type="match status" value="1"/>
</dbReference>
<dbReference type="Proteomes" id="UP000651050">
    <property type="component" value="Unassembled WGS sequence"/>
</dbReference>
<dbReference type="InterPro" id="IPR011006">
    <property type="entry name" value="CheY-like_superfamily"/>
</dbReference>